<evidence type="ECO:0000256" key="7">
    <source>
        <dbReference type="SAM" id="Phobius"/>
    </source>
</evidence>
<comment type="subcellular location">
    <subcellularLocation>
        <location evidence="1">Membrane</location>
        <topology evidence="1">Single-pass type I membrane protein</topology>
    </subcellularLocation>
</comment>
<comment type="similarity">
    <text evidence="2">Belongs to the TMEM132 family.</text>
</comment>
<reference evidence="14" key="2">
    <citation type="submission" date="2025-09" db="UniProtKB">
        <authorList>
            <consortium name="Ensembl"/>
        </authorList>
    </citation>
    <scope>IDENTIFICATION</scope>
</reference>
<keyword evidence="5 7" id="KW-0472">Membrane</keyword>
<dbReference type="Pfam" id="PF23487">
    <property type="entry name" value="Ig_TMEM132_6th"/>
    <property type="match status" value="1"/>
</dbReference>
<dbReference type="PANTHER" id="PTHR13388">
    <property type="entry name" value="DETONATOR, ISOFORM E"/>
    <property type="match status" value="1"/>
</dbReference>
<evidence type="ECO:0000259" key="8">
    <source>
        <dbReference type="Pfam" id="PF15706"/>
    </source>
</evidence>
<dbReference type="Pfam" id="PF23481">
    <property type="entry name" value="Ig_TMEM132_2nd"/>
    <property type="match status" value="1"/>
</dbReference>
<dbReference type="PANTHER" id="PTHR13388:SF4">
    <property type="entry name" value="TRANSMEMBRANE PROTEIN 132C"/>
    <property type="match status" value="1"/>
</dbReference>
<accession>A0A2K6T933</accession>
<dbReference type="OMA" id="FRGCVRV"/>
<reference evidence="14" key="1">
    <citation type="submission" date="2025-08" db="UniProtKB">
        <authorList>
            <consortium name="Ensembl"/>
        </authorList>
    </citation>
    <scope>IDENTIFICATION</scope>
</reference>
<dbReference type="Pfam" id="PF23486">
    <property type="entry name" value="Ig_TMEM132_5th"/>
    <property type="match status" value="1"/>
</dbReference>
<proteinExistence type="inferred from homology"/>
<feature type="region of interest" description="Disordered" evidence="6">
    <location>
        <begin position="905"/>
        <end position="939"/>
    </location>
</feature>
<feature type="domain" description="Transmembrane protein TMEM132 fifth" evidence="12">
    <location>
        <begin position="417"/>
        <end position="553"/>
    </location>
</feature>
<feature type="domain" description="Transmembrane protein TMEM132 sixth" evidence="13">
    <location>
        <begin position="554"/>
        <end position="669"/>
    </location>
</feature>
<feature type="compositionally biased region" description="Basic and acidic residues" evidence="6">
    <location>
        <begin position="688"/>
        <end position="724"/>
    </location>
</feature>
<dbReference type="InterPro" id="IPR031437">
    <property type="entry name" value="Ig_TMEM132_4th"/>
</dbReference>
<dbReference type="Pfam" id="PF16070">
    <property type="entry name" value="Ig_TMEM132_4th"/>
    <property type="match status" value="1"/>
</dbReference>
<keyword evidence="15" id="KW-1185">Reference proteome</keyword>
<feature type="domain" description="Transmembrane protein TMEM132 cohesin-like" evidence="10">
    <location>
        <begin position="170"/>
        <end position="315"/>
    </location>
</feature>
<feature type="domain" description="Transmembrane protein family 132 fourth" evidence="9">
    <location>
        <begin position="317"/>
        <end position="414"/>
    </location>
</feature>
<dbReference type="GO" id="GO:0016020">
    <property type="term" value="C:membrane"/>
    <property type="evidence" value="ECO:0007669"/>
    <property type="project" value="UniProtKB-SubCell"/>
</dbReference>
<organism evidence="14 15">
    <name type="scientific">Saimiri boliviensis boliviensis</name>
    <name type="common">Bolivian squirrel monkey</name>
    <dbReference type="NCBI Taxonomy" id="39432"/>
    <lineage>
        <taxon>Eukaryota</taxon>
        <taxon>Metazoa</taxon>
        <taxon>Chordata</taxon>
        <taxon>Craniata</taxon>
        <taxon>Vertebrata</taxon>
        <taxon>Euteleostomi</taxon>
        <taxon>Mammalia</taxon>
        <taxon>Eutheria</taxon>
        <taxon>Euarchontoglires</taxon>
        <taxon>Primates</taxon>
        <taxon>Haplorrhini</taxon>
        <taxon>Platyrrhini</taxon>
        <taxon>Cebidae</taxon>
        <taxon>Saimiriinae</taxon>
        <taxon>Saimiri</taxon>
    </lineage>
</organism>
<evidence type="ECO:0000313" key="14">
    <source>
        <dbReference type="Ensembl" id="ENSSBOP00000016144.1"/>
    </source>
</evidence>
<evidence type="ECO:0000256" key="6">
    <source>
        <dbReference type="SAM" id="MobiDB-lite"/>
    </source>
</evidence>
<feature type="region of interest" description="Disordered" evidence="6">
    <location>
        <begin position="688"/>
        <end position="745"/>
    </location>
</feature>
<name>A0A2K6T933_SAIBB</name>
<feature type="domain" description="Transmembrane protein TMEM132 C-terminal" evidence="8">
    <location>
        <begin position="782"/>
        <end position="867"/>
    </location>
</feature>
<evidence type="ECO:0000259" key="9">
    <source>
        <dbReference type="Pfam" id="PF16070"/>
    </source>
</evidence>
<dbReference type="Ensembl" id="ENSSBOT00000032949.1">
    <property type="protein sequence ID" value="ENSSBOP00000016144.1"/>
    <property type="gene ID" value="ENSSBOG00000024777.1"/>
</dbReference>
<dbReference type="Proteomes" id="UP000233220">
    <property type="component" value="Unplaced"/>
</dbReference>
<evidence type="ECO:0000256" key="1">
    <source>
        <dbReference type="ARBA" id="ARBA00004479"/>
    </source>
</evidence>
<protein>
    <submittedName>
        <fullName evidence="14">Transmembrane protein 132C</fullName>
    </submittedName>
</protein>
<dbReference type="GeneTree" id="ENSGT00940000154702"/>
<sequence length="996" mass="109618">MLTSSFLGPTSKFSFDWKLKAHILRDRVYLSRPKVQVLFHVVGRDWDDRSAGDKLPCLRVFAFRETREVRGSCRLQGDLGLCVAELELLSSWFSAPTAVAGRRRPVDQPEGTPVELYYTVHPGNERGNCAGGDLRKGNAIRPGKDTLEEPTSHLQRIGTVRLHRAQDSAQLSELRLDGNVAIWLPSRPVKQGDVVTAYVTISSNSSVDFFILRAKVKKGVNILSAQTREPRQWGVKQEVGSGGKHVTATVACQRLGSSPRNRSSSLFNEVVQMNFEIASFSSLSGTQPITWQVEYPRKGTTDIAVSEIFISQKDLVGIVPLAMDTEILNTAILTGKTVAMPVRVVSVEENSAVTDISEAVECKSTDEDVIKVSDRCDYIFVNGKEIKGKTDAVVNFTYQYLSAPLHVTVWVPRLPLQIEVSDTELSQIKGWRVPIVTSKRPTRESEDEDEEERRGRGCALQYQHATVRVLTQFVSEGAGPWGQPSHLLSPDWQFDITHLVADFMKLEEPHVATLQDSRVLVGRGVGMTTIQVLSPLSDSILAEKTITVLDDKVSVTDLVIQLVAGLSVALYPNAENSKAITAVATAEELLRTPKQEAVVSTWLQFSDGSVTPLDIYDTKDFSLAATSQDEAVVSVPQARSPRWPVVVAEGEGQGPLVRVDMTIAEACQKSKRKSVLAVGIGNIRVKFGQKDADSSPGREYEKDEMKNHASDRRQKGQRHEHTGQDGHFYSGSPGEREEGALRRTTTTARSLLDNKVVKNSRADGGRLAGEGQLQNIPIDFTNFPAHVDLPKAGSGLEENDLVQTQRGLSDLEIGMYALLGVFCLAILVFLINCATFALKYRHKQVPLEGQASMTHSHDWVWLGNEAELLESVGDAPPPQDEHTTIIDRGPGACEESNHLLLNGGSHKQVQGQIHRSADSGGRQGRDQKPDPLHSPTSKRKKVKFTTFTTIPPDDSCPTVNSIVSANEEDIKWVCQDMAVGAPKELRNYLEKLKDKA</sequence>
<feature type="domain" description="Transmembrane protein TMEM132 second Ig-like" evidence="11">
    <location>
        <begin position="18"/>
        <end position="156"/>
    </location>
</feature>
<feature type="transmembrane region" description="Helical" evidence="7">
    <location>
        <begin position="813"/>
        <end position="838"/>
    </location>
</feature>
<evidence type="ECO:0000259" key="13">
    <source>
        <dbReference type="Pfam" id="PF23487"/>
    </source>
</evidence>
<dbReference type="InterPro" id="IPR055422">
    <property type="entry name" value="Ig_TMEM132_2nd"/>
</dbReference>
<dbReference type="InterPro" id="IPR055424">
    <property type="entry name" value="Ig_TMEM132_6th"/>
</dbReference>
<evidence type="ECO:0000256" key="2">
    <source>
        <dbReference type="ARBA" id="ARBA00006166"/>
    </source>
</evidence>
<evidence type="ECO:0000313" key="15">
    <source>
        <dbReference type="Proteomes" id="UP000233220"/>
    </source>
</evidence>
<dbReference type="Pfam" id="PF15706">
    <property type="entry name" value="TMEM132_C"/>
    <property type="match status" value="1"/>
</dbReference>
<evidence type="ECO:0000259" key="12">
    <source>
        <dbReference type="Pfam" id="PF23486"/>
    </source>
</evidence>
<keyword evidence="4 7" id="KW-1133">Transmembrane helix</keyword>
<dbReference type="InterPro" id="IPR026307">
    <property type="entry name" value="TMEM132"/>
</dbReference>
<dbReference type="AlphaFoldDB" id="A0A2K6T933"/>
<dbReference type="InterPro" id="IPR055421">
    <property type="entry name" value="TMEM132_3rd"/>
</dbReference>
<dbReference type="STRING" id="39432.ENSSBOP00000016144"/>
<evidence type="ECO:0000259" key="10">
    <source>
        <dbReference type="Pfam" id="PF23039"/>
    </source>
</evidence>
<evidence type="ECO:0000259" key="11">
    <source>
        <dbReference type="Pfam" id="PF23481"/>
    </source>
</evidence>
<evidence type="ECO:0000256" key="4">
    <source>
        <dbReference type="ARBA" id="ARBA00022989"/>
    </source>
</evidence>
<evidence type="ECO:0000256" key="5">
    <source>
        <dbReference type="ARBA" id="ARBA00023136"/>
    </source>
</evidence>
<dbReference type="InterPro" id="IPR055423">
    <property type="entry name" value="Ig_TMEM132_5th"/>
</dbReference>
<keyword evidence="3 7" id="KW-0812">Transmembrane</keyword>
<gene>
    <name evidence="14" type="primary">TMEM132C</name>
</gene>
<evidence type="ECO:0000256" key="3">
    <source>
        <dbReference type="ARBA" id="ARBA00022692"/>
    </source>
</evidence>
<dbReference type="Pfam" id="PF23039">
    <property type="entry name" value="TMEM132_3rd"/>
    <property type="match status" value="1"/>
</dbReference>
<dbReference type="InterPro" id="IPR031436">
    <property type="entry name" value="TMEM132_C"/>
</dbReference>